<feature type="domain" description="Ubiquitin-like protease family profile" evidence="5">
    <location>
        <begin position="14"/>
        <end position="169"/>
    </location>
</feature>
<dbReference type="Pfam" id="PF02902">
    <property type="entry name" value="Peptidase_C48"/>
    <property type="match status" value="1"/>
</dbReference>
<dbReference type="PROSITE" id="PS50600">
    <property type="entry name" value="ULP_PROTEASE"/>
    <property type="match status" value="1"/>
</dbReference>
<evidence type="ECO:0000313" key="6">
    <source>
        <dbReference type="EMBL" id="OQR79092.1"/>
    </source>
</evidence>
<dbReference type="EMBL" id="MNPL01001496">
    <property type="protein sequence ID" value="OQR79092.1"/>
    <property type="molecule type" value="Genomic_DNA"/>
</dbReference>
<dbReference type="GO" id="GO:0000338">
    <property type="term" value="P:protein deneddylation"/>
    <property type="evidence" value="ECO:0007669"/>
    <property type="project" value="TreeGrafter"/>
</dbReference>
<dbReference type="GO" id="GO:0008234">
    <property type="term" value="F:cysteine-type peptidase activity"/>
    <property type="evidence" value="ECO:0007669"/>
    <property type="project" value="UniProtKB-KW"/>
</dbReference>
<dbReference type="OrthoDB" id="331948at2759"/>
<dbReference type="PANTHER" id="PTHR46468">
    <property type="entry name" value="SENTRIN-SPECIFIC PROTEASE 8"/>
    <property type="match status" value="1"/>
</dbReference>
<dbReference type="Proteomes" id="UP000192247">
    <property type="component" value="Unassembled WGS sequence"/>
</dbReference>
<name>A0A1V9Y068_9ACAR</name>
<organism evidence="6 7">
    <name type="scientific">Tropilaelaps mercedesae</name>
    <dbReference type="NCBI Taxonomy" id="418985"/>
    <lineage>
        <taxon>Eukaryota</taxon>
        <taxon>Metazoa</taxon>
        <taxon>Ecdysozoa</taxon>
        <taxon>Arthropoda</taxon>
        <taxon>Chelicerata</taxon>
        <taxon>Arachnida</taxon>
        <taxon>Acari</taxon>
        <taxon>Parasitiformes</taxon>
        <taxon>Mesostigmata</taxon>
        <taxon>Gamasina</taxon>
        <taxon>Dermanyssoidea</taxon>
        <taxon>Laelapidae</taxon>
        <taxon>Tropilaelaps</taxon>
    </lineage>
</organism>
<accession>A0A1V9Y068</accession>
<dbReference type="InterPro" id="IPR038765">
    <property type="entry name" value="Papain-like_cys_pep_sf"/>
</dbReference>
<proteinExistence type="inferred from homology"/>
<dbReference type="STRING" id="418985.A0A1V9Y068"/>
<keyword evidence="2" id="KW-0645">Protease</keyword>
<dbReference type="FunCoup" id="A0A1V9Y068">
    <property type="interactions" value="395"/>
</dbReference>
<dbReference type="AlphaFoldDB" id="A0A1V9Y068"/>
<sequence>MSSEGPVILSFHDTLLRESDVATLNRGCWLNDNIVSFYLQYLKNTICGDLDEVTFLAAEVVQLIKSISPSDIEVLFGHLKSKKLILLPVNDCIISSCGGSHWSLLVFYQGSFFHLDSSSSHNSRDSQRVAGLLSRALFGKELPITELRCASQCNSTDCGVYVLEFAEITYSKFAEGRPLSEEAFLQVSKLSLK</sequence>
<evidence type="ECO:0000313" key="7">
    <source>
        <dbReference type="Proteomes" id="UP000192247"/>
    </source>
</evidence>
<reference evidence="6 7" key="1">
    <citation type="journal article" date="2017" name="Gigascience">
        <title>Draft genome of the honey bee ectoparasitic mite, Tropilaelaps mercedesae, is shaped by the parasitic life history.</title>
        <authorList>
            <person name="Dong X."/>
            <person name="Armstrong S.D."/>
            <person name="Xia D."/>
            <person name="Makepeace B.L."/>
            <person name="Darby A.C."/>
            <person name="Kadowaki T."/>
        </authorList>
    </citation>
    <scope>NUCLEOTIDE SEQUENCE [LARGE SCALE GENOMIC DNA]</scope>
    <source>
        <strain evidence="6">Wuxi-XJTLU</strain>
    </source>
</reference>
<dbReference type="InterPro" id="IPR044613">
    <property type="entry name" value="Nep1/2-like"/>
</dbReference>
<protein>
    <recommendedName>
        <fullName evidence="5">Ubiquitin-like protease family profile domain-containing protein</fullName>
    </recommendedName>
</protein>
<evidence type="ECO:0000259" key="5">
    <source>
        <dbReference type="PROSITE" id="PS50600"/>
    </source>
</evidence>
<keyword evidence="4" id="KW-0788">Thiol protease</keyword>
<gene>
    <name evidence="6" type="ORF">BIW11_02615</name>
</gene>
<keyword evidence="7" id="KW-1185">Reference proteome</keyword>
<dbReference type="SUPFAM" id="SSF54001">
    <property type="entry name" value="Cysteine proteinases"/>
    <property type="match status" value="1"/>
</dbReference>
<dbReference type="Gene3D" id="3.40.395.10">
    <property type="entry name" value="Adenoviral Proteinase, Chain A"/>
    <property type="match status" value="1"/>
</dbReference>
<dbReference type="GO" id="GO:0006508">
    <property type="term" value="P:proteolysis"/>
    <property type="evidence" value="ECO:0007669"/>
    <property type="project" value="UniProtKB-KW"/>
</dbReference>
<dbReference type="InterPro" id="IPR003653">
    <property type="entry name" value="Peptidase_C48_C"/>
</dbReference>
<evidence type="ECO:0000256" key="1">
    <source>
        <dbReference type="ARBA" id="ARBA00005234"/>
    </source>
</evidence>
<evidence type="ECO:0000256" key="2">
    <source>
        <dbReference type="ARBA" id="ARBA00022670"/>
    </source>
</evidence>
<comment type="caution">
    <text evidence="6">The sequence shown here is derived from an EMBL/GenBank/DDBJ whole genome shotgun (WGS) entry which is preliminary data.</text>
</comment>
<dbReference type="PANTHER" id="PTHR46468:SF1">
    <property type="entry name" value="SENTRIN-SPECIFIC PROTEASE 8"/>
    <property type="match status" value="1"/>
</dbReference>
<evidence type="ECO:0000256" key="3">
    <source>
        <dbReference type="ARBA" id="ARBA00022801"/>
    </source>
</evidence>
<evidence type="ECO:0000256" key="4">
    <source>
        <dbReference type="ARBA" id="ARBA00022807"/>
    </source>
</evidence>
<keyword evidence="3" id="KW-0378">Hydrolase</keyword>
<dbReference type="GO" id="GO:0019784">
    <property type="term" value="F:deNEDDylase activity"/>
    <property type="evidence" value="ECO:0007669"/>
    <property type="project" value="InterPro"/>
</dbReference>
<comment type="similarity">
    <text evidence="1">Belongs to the peptidase C48 family.</text>
</comment>
<dbReference type="InParanoid" id="A0A1V9Y068"/>